<gene>
    <name evidence="1" type="ORF">H310_06238</name>
</gene>
<accession>A0A024U7L0</accession>
<protein>
    <submittedName>
        <fullName evidence="1">Uncharacterized protein</fullName>
    </submittedName>
</protein>
<evidence type="ECO:0000313" key="1">
    <source>
        <dbReference type="EMBL" id="ETW01598.1"/>
    </source>
</evidence>
<name>A0A024U7L0_9STRA</name>
<dbReference type="VEuPathDB" id="FungiDB:H310_06238"/>
<dbReference type="EMBL" id="KI913962">
    <property type="protein sequence ID" value="ETW01598.1"/>
    <property type="molecule type" value="Genomic_DNA"/>
</dbReference>
<dbReference type="AlphaFoldDB" id="A0A024U7L0"/>
<sequence>MSRHLLGMLYIIKQARIKPSTWNDTLTKPKLQEFAHEFIQHQGNDDCIVYYDETIINLYCKRMFGGAIKRQGATLVMSPLKDPNL</sequence>
<organism evidence="1">
    <name type="scientific">Aphanomyces invadans</name>
    <dbReference type="NCBI Taxonomy" id="157072"/>
    <lineage>
        <taxon>Eukaryota</taxon>
        <taxon>Sar</taxon>
        <taxon>Stramenopiles</taxon>
        <taxon>Oomycota</taxon>
        <taxon>Saprolegniomycetes</taxon>
        <taxon>Saprolegniales</taxon>
        <taxon>Verrucalvaceae</taxon>
        <taxon>Aphanomyces</taxon>
    </lineage>
</organism>
<dbReference type="GeneID" id="20083288"/>
<reference evidence="1" key="1">
    <citation type="submission" date="2013-12" db="EMBL/GenBank/DDBJ databases">
        <title>The Genome Sequence of Aphanomyces invadans NJM9701.</title>
        <authorList>
            <consortium name="The Broad Institute Genomics Platform"/>
            <person name="Russ C."/>
            <person name="Tyler B."/>
            <person name="van West P."/>
            <person name="Dieguez-Uribeondo J."/>
            <person name="Young S.K."/>
            <person name="Zeng Q."/>
            <person name="Gargeya S."/>
            <person name="Fitzgerald M."/>
            <person name="Abouelleil A."/>
            <person name="Alvarado L."/>
            <person name="Chapman S.B."/>
            <person name="Gainer-Dewar J."/>
            <person name="Goldberg J."/>
            <person name="Griggs A."/>
            <person name="Gujja S."/>
            <person name="Hansen M."/>
            <person name="Howarth C."/>
            <person name="Imamovic A."/>
            <person name="Ireland A."/>
            <person name="Larimer J."/>
            <person name="McCowan C."/>
            <person name="Murphy C."/>
            <person name="Pearson M."/>
            <person name="Poon T.W."/>
            <person name="Priest M."/>
            <person name="Roberts A."/>
            <person name="Saif S."/>
            <person name="Shea T."/>
            <person name="Sykes S."/>
            <person name="Wortman J."/>
            <person name="Nusbaum C."/>
            <person name="Birren B."/>
        </authorList>
    </citation>
    <scope>NUCLEOTIDE SEQUENCE [LARGE SCALE GENOMIC DNA]</scope>
    <source>
        <strain evidence="1">NJM9701</strain>
    </source>
</reference>
<proteinExistence type="predicted"/>
<dbReference type="RefSeq" id="XP_008869446.1">
    <property type="nucleotide sequence ID" value="XM_008871224.1"/>
</dbReference>